<dbReference type="Proteomes" id="UP000641152">
    <property type="component" value="Unassembled WGS sequence"/>
</dbReference>
<name>A0ABR9DER2_9GAMM</name>
<feature type="compositionally biased region" description="Polar residues" evidence="1">
    <location>
        <begin position="81"/>
        <end position="92"/>
    </location>
</feature>
<dbReference type="InterPro" id="IPR041916">
    <property type="entry name" value="Anti_sigma_zinc_sf"/>
</dbReference>
<proteinExistence type="predicted"/>
<dbReference type="InterPro" id="IPR027383">
    <property type="entry name" value="Znf_put"/>
</dbReference>
<dbReference type="EMBL" id="JACXST010000002">
    <property type="protein sequence ID" value="MBD9360803.1"/>
    <property type="molecule type" value="Genomic_DNA"/>
</dbReference>
<feature type="region of interest" description="Disordered" evidence="1">
    <location>
        <begin position="80"/>
        <end position="104"/>
    </location>
</feature>
<evidence type="ECO:0000313" key="3">
    <source>
        <dbReference type="EMBL" id="MBD9360803.1"/>
    </source>
</evidence>
<reference evidence="3 4" key="1">
    <citation type="submission" date="2020-09" db="EMBL/GenBank/DDBJ databases">
        <title>Methylomonas albis sp. nov. and Methylomonas fluvii sp. nov.: Two cold-adapted methanotrophs from the River Elbe and an amended description of Methylovulum psychrotolerans strain Eb1.</title>
        <authorList>
            <person name="Bussmann I.K."/>
            <person name="Klings K.-W."/>
            <person name="Warnstedt J."/>
            <person name="Hoppert M."/>
            <person name="Saborowski A."/>
            <person name="Horn F."/>
            <person name="Liebner S."/>
        </authorList>
    </citation>
    <scope>NUCLEOTIDE SEQUENCE [LARGE SCALE GENOMIC DNA]</scope>
    <source>
        <strain evidence="3 4">EbB</strain>
    </source>
</reference>
<evidence type="ECO:0000259" key="2">
    <source>
        <dbReference type="Pfam" id="PF13490"/>
    </source>
</evidence>
<keyword evidence="4" id="KW-1185">Reference proteome</keyword>
<sequence length="235" mass="25171">MNSQISSSTTSHSDIVLLLPWYVNQSLSTNERQQVDRHLTYCLVCRRELQSLRKLAAAVQQAADLDIAAEASFAGLRAKMQTASQLPPSKQADSPREQRAGDNVKPFGSGRGFWRIASNTGKGLAIAASLLLVTLPAAVQYLRPANTTDYHTLSAAKPDAGPTGQIRVVFAKNLMEKDIDAALSQIGGVRIDGPNSVGAYTVKFAAGKPDTDMAGALALLRSRQDVMLAEPILQP</sequence>
<gene>
    <name evidence="3" type="ORF">EBB_09690</name>
</gene>
<feature type="domain" description="Putative zinc-finger" evidence="2">
    <location>
        <begin position="14"/>
        <end position="46"/>
    </location>
</feature>
<dbReference type="RefSeq" id="WP_192393668.1">
    <property type="nucleotide sequence ID" value="NZ_CAJHIU010000002.1"/>
</dbReference>
<accession>A0ABR9DER2</accession>
<feature type="compositionally biased region" description="Basic and acidic residues" evidence="1">
    <location>
        <begin position="93"/>
        <end position="102"/>
    </location>
</feature>
<comment type="caution">
    <text evidence="3">The sequence shown here is derived from an EMBL/GenBank/DDBJ whole genome shotgun (WGS) entry which is preliminary data.</text>
</comment>
<organism evidence="3 4">
    <name type="scientific">Methylomonas fluvii</name>
    <dbReference type="NCBI Taxonomy" id="1854564"/>
    <lineage>
        <taxon>Bacteria</taxon>
        <taxon>Pseudomonadati</taxon>
        <taxon>Pseudomonadota</taxon>
        <taxon>Gammaproteobacteria</taxon>
        <taxon>Methylococcales</taxon>
        <taxon>Methylococcaceae</taxon>
        <taxon>Methylomonas</taxon>
    </lineage>
</organism>
<dbReference type="Gene3D" id="1.10.10.1320">
    <property type="entry name" value="Anti-sigma factor, zinc-finger domain"/>
    <property type="match status" value="1"/>
</dbReference>
<protein>
    <submittedName>
        <fullName evidence="3">Zf-HC2 domain-containing protein</fullName>
    </submittedName>
</protein>
<dbReference type="Pfam" id="PF13490">
    <property type="entry name" value="zf-HC2"/>
    <property type="match status" value="1"/>
</dbReference>
<evidence type="ECO:0000256" key="1">
    <source>
        <dbReference type="SAM" id="MobiDB-lite"/>
    </source>
</evidence>
<evidence type="ECO:0000313" key="4">
    <source>
        <dbReference type="Proteomes" id="UP000641152"/>
    </source>
</evidence>